<accession>A0AAF1BJ69</accession>
<evidence type="ECO:0000313" key="4">
    <source>
        <dbReference type="EMBL" id="WOO83081.1"/>
    </source>
</evidence>
<dbReference type="Pfam" id="PF00753">
    <property type="entry name" value="Lactamase_B"/>
    <property type="match status" value="1"/>
</dbReference>
<feature type="region of interest" description="Disordered" evidence="2">
    <location>
        <begin position="335"/>
        <end position="361"/>
    </location>
</feature>
<keyword evidence="1" id="KW-0479">Metal-binding</keyword>
<dbReference type="RefSeq" id="XP_062629113.1">
    <property type="nucleotide sequence ID" value="XM_062773129.1"/>
</dbReference>
<dbReference type="SMART" id="SM00849">
    <property type="entry name" value="Lactamase_B"/>
    <property type="match status" value="1"/>
</dbReference>
<dbReference type="EMBL" id="CP086717">
    <property type="protein sequence ID" value="WOO83081.1"/>
    <property type="molecule type" value="Genomic_DNA"/>
</dbReference>
<dbReference type="GO" id="GO:0006749">
    <property type="term" value="P:glutathione metabolic process"/>
    <property type="evidence" value="ECO:0007669"/>
    <property type="project" value="InterPro"/>
</dbReference>
<dbReference type="AlphaFoldDB" id="A0AAF1BJ69"/>
<sequence>MSRYVARTACRACRMARAGYKTGAVVAARSSPSTSTLPSTTFIRYLASSSHPMASKVSPHASYAGTKANTPLVHTFFDKQTATWTYVVVDPATRSCYVIDPVLDYDAASGRVSFTTVEALKSFIDAEGLHVDRIIETHVHADHLTGAMALKRILPSHPPIYVGSRVDKPQAHFSPMYGFSHADLQGSFDGHLVDNEKLKLGELEVTFLPLPGHTPDSMGILVGDALFAGDSLFMPDVGTARVDFPGGSAKALFESVQKVFSLDPDVRIFAGHDYPDGRDVASMSTVAEQMARNKHVGAGATMDEFVKVREARDATLGSPKLLHPSLQVNLRAGRLPPADEHGRQALKTPVRLPEDNPLTGV</sequence>
<dbReference type="GeneID" id="87809786"/>
<evidence type="ECO:0000259" key="3">
    <source>
        <dbReference type="SMART" id="SM00849"/>
    </source>
</evidence>
<dbReference type="PANTHER" id="PTHR43084:SF1">
    <property type="entry name" value="PERSULFIDE DIOXYGENASE ETHE1, MITOCHONDRIAL"/>
    <property type="match status" value="1"/>
</dbReference>
<dbReference type="InterPro" id="IPR044528">
    <property type="entry name" value="POD-like_MBL-fold"/>
</dbReference>
<organism evidence="4 5">
    <name type="scientific">Vanrija pseudolonga</name>
    <dbReference type="NCBI Taxonomy" id="143232"/>
    <lineage>
        <taxon>Eukaryota</taxon>
        <taxon>Fungi</taxon>
        <taxon>Dikarya</taxon>
        <taxon>Basidiomycota</taxon>
        <taxon>Agaricomycotina</taxon>
        <taxon>Tremellomycetes</taxon>
        <taxon>Trichosporonales</taxon>
        <taxon>Trichosporonaceae</taxon>
        <taxon>Vanrija</taxon>
    </lineage>
</organism>
<evidence type="ECO:0000256" key="1">
    <source>
        <dbReference type="ARBA" id="ARBA00022723"/>
    </source>
</evidence>
<proteinExistence type="predicted"/>
<dbReference type="InterPro" id="IPR036866">
    <property type="entry name" value="RibonucZ/Hydroxyglut_hydro"/>
</dbReference>
<protein>
    <submittedName>
        <fullName evidence="4">Glyoxylase B2</fullName>
    </submittedName>
</protein>
<dbReference type="SUPFAM" id="SSF56281">
    <property type="entry name" value="Metallo-hydrolase/oxidoreductase"/>
    <property type="match status" value="1"/>
</dbReference>
<evidence type="ECO:0000256" key="2">
    <source>
        <dbReference type="SAM" id="MobiDB-lite"/>
    </source>
</evidence>
<dbReference type="Proteomes" id="UP000827549">
    <property type="component" value="Chromosome 4"/>
</dbReference>
<evidence type="ECO:0000313" key="5">
    <source>
        <dbReference type="Proteomes" id="UP000827549"/>
    </source>
</evidence>
<dbReference type="InterPro" id="IPR001279">
    <property type="entry name" value="Metallo-B-lactamas"/>
</dbReference>
<dbReference type="GO" id="GO:0070813">
    <property type="term" value="P:hydrogen sulfide metabolic process"/>
    <property type="evidence" value="ECO:0007669"/>
    <property type="project" value="TreeGrafter"/>
</dbReference>
<feature type="domain" description="Metallo-beta-lactamase" evidence="3">
    <location>
        <begin position="82"/>
        <end position="272"/>
    </location>
</feature>
<dbReference type="GO" id="GO:0050313">
    <property type="term" value="F:sulfur dioxygenase activity"/>
    <property type="evidence" value="ECO:0007669"/>
    <property type="project" value="InterPro"/>
</dbReference>
<name>A0AAF1BJ69_9TREE</name>
<dbReference type="PANTHER" id="PTHR43084">
    <property type="entry name" value="PERSULFIDE DIOXYGENASE ETHE1"/>
    <property type="match status" value="1"/>
</dbReference>
<dbReference type="Gene3D" id="3.60.15.10">
    <property type="entry name" value="Ribonuclease Z/Hydroxyacylglutathione hydrolase-like"/>
    <property type="match status" value="1"/>
</dbReference>
<gene>
    <name evidence="4" type="primary">gloB2</name>
    <name evidence="4" type="ORF">LOC62_04G006564</name>
</gene>
<reference evidence="4" key="1">
    <citation type="submission" date="2023-10" db="EMBL/GenBank/DDBJ databases">
        <authorList>
            <person name="Noh H."/>
        </authorList>
    </citation>
    <scope>NUCLEOTIDE SEQUENCE</scope>
    <source>
        <strain evidence="4">DUCC4014</strain>
    </source>
</reference>
<dbReference type="CDD" id="cd07724">
    <property type="entry name" value="POD-like_MBL-fold"/>
    <property type="match status" value="1"/>
</dbReference>
<keyword evidence="5" id="KW-1185">Reference proteome</keyword>
<dbReference type="GO" id="GO:0046872">
    <property type="term" value="F:metal ion binding"/>
    <property type="evidence" value="ECO:0007669"/>
    <property type="project" value="UniProtKB-KW"/>
</dbReference>
<dbReference type="InterPro" id="IPR051682">
    <property type="entry name" value="Mito_Persulfide_Diox"/>
</dbReference>